<dbReference type="AlphaFoldDB" id="A0A6B1IUN5"/>
<protein>
    <submittedName>
        <fullName evidence="3">Uncharacterized protein</fullName>
    </submittedName>
</protein>
<evidence type="ECO:0000313" key="3">
    <source>
        <dbReference type="EMBL" id="MYL67131.1"/>
    </source>
</evidence>
<evidence type="ECO:0000313" key="4">
    <source>
        <dbReference type="Proteomes" id="UP000452321"/>
    </source>
</evidence>
<dbReference type="Proteomes" id="UP000452321">
    <property type="component" value="Unassembled WGS sequence"/>
</dbReference>
<accession>A0A6B1IUN5</accession>
<proteinExistence type="predicted"/>
<dbReference type="RefSeq" id="WP_004595684.1">
    <property type="nucleotide sequence ID" value="NZ_JAWMCG010000003.1"/>
</dbReference>
<keyword evidence="1" id="KW-0472">Membrane</keyword>
<evidence type="ECO:0000256" key="1">
    <source>
        <dbReference type="SAM" id="Phobius"/>
    </source>
</evidence>
<sequence length="70" mass="7086">MPGSRSNSPLGRAVGAAVALLAVALLALDRWTDLAVPYGYDSGSTALFLVGAAAAVLAVALGGYRYFISE</sequence>
<keyword evidence="1" id="KW-0812">Transmembrane</keyword>
<evidence type="ECO:0000313" key="5">
    <source>
        <dbReference type="Proteomes" id="UP000460194"/>
    </source>
</evidence>
<keyword evidence="1" id="KW-1133">Transmembrane helix</keyword>
<dbReference type="EMBL" id="WMEO01000008">
    <property type="protein sequence ID" value="MYL16312.1"/>
    <property type="molecule type" value="Genomic_DNA"/>
</dbReference>
<reference evidence="4 5" key="1">
    <citation type="submission" date="2019-11" db="EMBL/GenBank/DDBJ databases">
        <title>Genome sequences of 17 halophilic strains isolated from different environments.</title>
        <authorList>
            <person name="Furrow R.E."/>
        </authorList>
    </citation>
    <scope>NUCLEOTIDE SEQUENCE [LARGE SCALE GENOMIC DNA]</scope>
    <source>
        <strain evidence="3 4">22502_06_Cabo</strain>
        <strain evidence="2 5">22517_05_Cabo</strain>
    </source>
</reference>
<feature type="transmembrane region" description="Helical" evidence="1">
    <location>
        <begin position="45"/>
        <end position="67"/>
    </location>
</feature>
<comment type="caution">
    <text evidence="3">The sequence shown here is derived from an EMBL/GenBank/DDBJ whole genome shotgun (WGS) entry which is preliminary data.</text>
</comment>
<name>A0A6B1IUN5_9EURY</name>
<evidence type="ECO:0000313" key="2">
    <source>
        <dbReference type="EMBL" id="MYL16312.1"/>
    </source>
</evidence>
<gene>
    <name evidence="3" type="ORF">GLW30_05245</name>
    <name evidence="2" type="ORF">GLW36_06575</name>
</gene>
<dbReference type="Proteomes" id="UP000460194">
    <property type="component" value="Unassembled WGS sequence"/>
</dbReference>
<organism evidence="3 4">
    <name type="scientific">Halorubrum distributum</name>
    <dbReference type="NCBI Taxonomy" id="29283"/>
    <lineage>
        <taxon>Archaea</taxon>
        <taxon>Methanobacteriati</taxon>
        <taxon>Methanobacteriota</taxon>
        <taxon>Stenosarchaea group</taxon>
        <taxon>Halobacteria</taxon>
        <taxon>Halobacteriales</taxon>
        <taxon>Haloferacaceae</taxon>
        <taxon>Halorubrum</taxon>
        <taxon>Halorubrum distributum group</taxon>
    </lineage>
</organism>
<dbReference type="EMBL" id="WMFC01000005">
    <property type="protein sequence ID" value="MYL67131.1"/>
    <property type="molecule type" value="Genomic_DNA"/>
</dbReference>